<accession>A0AC58LTV1</accession>
<dbReference type="RefSeq" id="XP_073920589.1">
    <property type="nucleotide sequence ID" value="XM_074064488.1"/>
</dbReference>
<name>A0AC58LTV1_CASCN</name>
<organism evidence="1 2">
    <name type="scientific">Castor canadensis</name>
    <name type="common">American beaver</name>
    <dbReference type="NCBI Taxonomy" id="51338"/>
    <lineage>
        <taxon>Eukaryota</taxon>
        <taxon>Metazoa</taxon>
        <taxon>Chordata</taxon>
        <taxon>Craniata</taxon>
        <taxon>Vertebrata</taxon>
        <taxon>Euteleostomi</taxon>
        <taxon>Mammalia</taxon>
        <taxon>Eutheria</taxon>
        <taxon>Euarchontoglires</taxon>
        <taxon>Glires</taxon>
        <taxon>Rodentia</taxon>
        <taxon>Castorimorpha</taxon>
        <taxon>Castoridae</taxon>
        <taxon>Castor</taxon>
    </lineage>
</organism>
<reference evidence="2" key="1">
    <citation type="submission" date="2025-08" db="UniProtKB">
        <authorList>
            <consortium name="RefSeq"/>
        </authorList>
    </citation>
    <scope>IDENTIFICATION</scope>
</reference>
<proteinExistence type="predicted"/>
<protein>
    <submittedName>
        <fullName evidence="2">Secretoglobin family 1D member 4-like</fullName>
    </submittedName>
</protein>
<gene>
    <name evidence="2" type="primary">LOC141420107</name>
</gene>
<evidence type="ECO:0000313" key="2">
    <source>
        <dbReference type="RefSeq" id="XP_073920589.1"/>
    </source>
</evidence>
<keyword evidence="1" id="KW-1185">Reference proteome</keyword>
<dbReference type="Proteomes" id="UP001732720">
    <property type="component" value="Chromosome 1"/>
</dbReference>
<evidence type="ECO:0000313" key="1">
    <source>
        <dbReference type="Proteomes" id="UP001732720"/>
    </source>
</evidence>
<sequence>MRLSICLLVVTLALCCYEGNALVCPDVITVSSNFLLGFYSTLKWQLQKYNAPPEAVAAKLKVKECIDTIPYLSRVSVEAAEVIFFPSLCMEGTGLPQR</sequence>